<dbReference type="GO" id="GO:0071339">
    <property type="term" value="C:MLL1 complex"/>
    <property type="evidence" value="ECO:0007669"/>
    <property type="project" value="InterPro"/>
</dbReference>
<dbReference type="GO" id="GO:0045944">
    <property type="term" value="P:positive regulation of transcription by RNA polymerase II"/>
    <property type="evidence" value="ECO:0007669"/>
    <property type="project" value="TreeGrafter"/>
</dbReference>
<evidence type="ECO:0000259" key="1">
    <source>
        <dbReference type="Pfam" id="PF13325"/>
    </source>
</evidence>
<dbReference type="EMBL" id="AK403091">
    <property type="protein sequence ID" value="BAM19551.1"/>
    <property type="molecule type" value="mRNA"/>
</dbReference>
<dbReference type="InterPro" id="IPR008984">
    <property type="entry name" value="SMAD_FHA_dom_sf"/>
</dbReference>
<name>I4DNR1_PAPXU</name>
<dbReference type="SUPFAM" id="SSF49879">
    <property type="entry name" value="SMAD/FHA domain"/>
    <property type="match status" value="1"/>
</dbReference>
<feature type="domain" description="Microspherule protein N-terminal" evidence="1">
    <location>
        <begin position="9"/>
        <end position="49"/>
    </location>
</feature>
<dbReference type="InterPro" id="IPR025999">
    <property type="entry name" value="MCRS_N"/>
</dbReference>
<dbReference type="GO" id="GO:0031011">
    <property type="term" value="C:Ino80 complex"/>
    <property type="evidence" value="ECO:0007669"/>
    <property type="project" value="InterPro"/>
</dbReference>
<dbReference type="PANTHER" id="PTHR13233:SF0">
    <property type="entry name" value="MICROSPHERULE PROTEIN 1"/>
    <property type="match status" value="1"/>
</dbReference>
<dbReference type="InterPro" id="IPR037912">
    <property type="entry name" value="MCRS1"/>
</dbReference>
<reference evidence="2" key="1">
    <citation type="journal article" date="2012" name="BMC Biol.">
        <title>Comprehensive microarray-based analysis for stage-specific larval camouflage pattern-associated genes in the swallowtail butterfly, Papilio xuthus.</title>
        <authorList>
            <person name="Futahashi R."/>
            <person name="Shirataki H."/>
            <person name="Narita T."/>
            <person name="Mita K."/>
            <person name="Fujiwara H."/>
        </authorList>
    </citation>
    <scope>NUCLEOTIDE SEQUENCE</scope>
    <source>
        <tissue evidence="2">Epidermis</tissue>
    </source>
</reference>
<organism evidence="2">
    <name type="scientific">Papilio xuthus</name>
    <name type="common">Asian swallowtail butterfly</name>
    <dbReference type="NCBI Taxonomy" id="66420"/>
    <lineage>
        <taxon>Eukaryota</taxon>
        <taxon>Metazoa</taxon>
        <taxon>Ecdysozoa</taxon>
        <taxon>Arthropoda</taxon>
        <taxon>Hexapoda</taxon>
        <taxon>Insecta</taxon>
        <taxon>Pterygota</taxon>
        <taxon>Neoptera</taxon>
        <taxon>Endopterygota</taxon>
        <taxon>Lepidoptera</taxon>
        <taxon>Glossata</taxon>
        <taxon>Ditrysia</taxon>
        <taxon>Papilionoidea</taxon>
        <taxon>Papilionidae</taxon>
        <taxon>Papilioninae</taxon>
        <taxon>Papilio</taxon>
    </lineage>
</organism>
<sequence>MQKKQSMIQKLQDFKEDGMDVEMQLADRVEKKDIRLLENSLSRWQVLVQSVAGGNVELDKNTLAVLRGRLVRYLMRSREIAVGRSTRDHTIDVDLTLEGPAAKVSRKQATIRLRNSGDFIYVVRRQAADIRRRPPRTSRQQS</sequence>
<protein>
    <submittedName>
        <fullName evidence="2">Reduction in Cnn dots 5</fullName>
    </submittedName>
</protein>
<accession>I4DNR1</accession>
<proteinExistence type="evidence at transcript level"/>
<dbReference type="AlphaFoldDB" id="I4DNR1"/>
<evidence type="ECO:0000313" key="2">
    <source>
        <dbReference type="EMBL" id="BAM19551.1"/>
    </source>
</evidence>
<dbReference type="GO" id="GO:0002151">
    <property type="term" value="F:G-quadruplex RNA binding"/>
    <property type="evidence" value="ECO:0007669"/>
    <property type="project" value="InterPro"/>
</dbReference>
<dbReference type="Pfam" id="PF13325">
    <property type="entry name" value="MCRS_N"/>
    <property type="match status" value="1"/>
</dbReference>
<dbReference type="GO" id="GO:0044545">
    <property type="term" value="C:NSL complex"/>
    <property type="evidence" value="ECO:0007669"/>
    <property type="project" value="TreeGrafter"/>
</dbReference>
<dbReference type="PANTHER" id="PTHR13233">
    <property type="entry name" value="MICROSPHERULE PROTEIN 1"/>
    <property type="match status" value="1"/>
</dbReference>